<comment type="caution">
    <text evidence="1">The sequence shown here is derived from an EMBL/GenBank/DDBJ whole genome shotgun (WGS) entry which is preliminary data.</text>
</comment>
<name>A0AAV4PM84_9ARAC</name>
<sequence length="71" mass="8201">MAALQNNNIVCGKGAEKKSFQPLKRSWWEEFPETKTDTNLSSLQNNNIDCGERAEKKSFQPLKRSLWEELS</sequence>
<accession>A0AAV4PM84</accession>
<proteinExistence type="predicted"/>
<evidence type="ECO:0000313" key="1">
    <source>
        <dbReference type="EMBL" id="GIX98206.1"/>
    </source>
</evidence>
<dbReference type="EMBL" id="BPLQ01003124">
    <property type="protein sequence ID" value="GIX98206.1"/>
    <property type="molecule type" value="Genomic_DNA"/>
</dbReference>
<dbReference type="Proteomes" id="UP001054837">
    <property type="component" value="Unassembled WGS sequence"/>
</dbReference>
<reference evidence="1 2" key="1">
    <citation type="submission" date="2021-06" db="EMBL/GenBank/DDBJ databases">
        <title>Caerostris darwini draft genome.</title>
        <authorList>
            <person name="Kono N."/>
            <person name="Arakawa K."/>
        </authorList>
    </citation>
    <scope>NUCLEOTIDE SEQUENCE [LARGE SCALE GENOMIC DNA]</scope>
</reference>
<organism evidence="1 2">
    <name type="scientific">Caerostris darwini</name>
    <dbReference type="NCBI Taxonomy" id="1538125"/>
    <lineage>
        <taxon>Eukaryota</taxon>
        <taxon>Metazoa</taxon>
        <taxon>Ecdysozoa</taxon>
        <taxon>Arthropoda</taxon>
        <taxon>Chelicerata</taxon>
        <taxon>Arachnida</taxon>
        <taxon>Araneae</taxon>
        <taxon>Araneomorphae</taxon>
        <taxon>Entelegynae</taxon>
        <taxon>Araneoidea</taxon>
        <taxon>Araneidae</taxon>
        <taxon>Caerostris</taxon>
    </lineage>
</organism>
<gene>
    <name evidence="1" type="ORF">CDAR_5501</name>
</gene>
<evidence type="ECO:0000313" key="2">
    <source>
        <dbReference type="Proteomes" id="UP001054837"/>
    </source>
</evidence>
<dbReference type="AlphaFoldDB" id="A0AAV4PM84"/>
<protein>
    <submittedName>
        <fullName evidence="1">Uncharacterized protein</fullName>
    </submittedName>
</protein>
<keyword evidence="2" id="KW-1185">Reference proteome</keyword>